<feature type="domain" description="RGS" evidence="3">
    <location>
        <begin position="369"/>
        <end position="539"/>
    </location>
</feature>
<dbReference type="InterPro" id="IPR036305">
    <property type="entry name" value="RGS_sf"/>
</dbReference>
<accession>D2W4H8</accession>
<dbReference type="InterPro" id="IPR016137">
    <property type="entry name" value="RGS"/>
</dbReference>
<name>D2W4H8_NAEGR</name>
<dbReference type="Proteomes" id="UP000006671">
    <property type="component" value="Unassembled WGS sequence"/>
</dbReference>
<dbReference type="SMART" id="SM00315">
    <property type="entry name" value="RGS"/>
    <property type="match status" value="1"/>
</dbReference>
<dbReference type="EMBL" id="GG738957">
    <property type="protein sequence ID" value="EFC36025.1"/>
    <property type="molecule type" value="Genomic_DNA"/>
</dbReference>
<feature type="region of interest" description="Disordered" evidence="1">
    <location>
        <begin position="113"/>
        <end position="133"/>
    </location>
</feature>
<evidence type="ECO:0000259" key="3">
    <source>
        <dbReference type="SMART" id="SM00315"/>
    </source>
</evidence>
<gene>
    <name evidence="4" type="ORF">NAEGRDRAFT_82318</name>
</gene>
<keyword evidence="2" id="KW-0472">Membrane</keyword>
<proteinExistence type="predicted"/>
<feature type="transmembrane region" description="Helical" evidence="2">
    <location>
        <begin position="322"/>
        <end position="352"/>
    </location>
</feature>
<feature type="compositionally biased region" description="Low complexity" evidence="1">
    <location>
        <begin position="72"/>
        <end position="98"/>
    </location>
</feature>
<feature type="compositionally biased region" description="Low complexity" evidence="1">
    <location>
        <begin position="24"/>
        <end position="64"/>
    </location>
</feature>
<keyword evidence="2" id="KW-1133">Transmembrane helix</keyword>
<dbReference type="SUPFAM" id="SSF48097">
    <property type="entry name" value="Regulator of G-protein signaling, RGS"/>
    <property type="match status" value="1"/>
</dbReference>
<dbReference type="InParanoid" id="D2W4H8"/>
<protein>
    <submittedName>
        <fullName evidence="4">Predicted protein</fullName>
    </submittedName>
</protein>
<feature type="transmembrane region" description="Helical" evidence="2">
    <location>
        <begin position="158"/>
        <end position="180"/>
    </location>
</feature>
<reference evidence="4 5" key="1">
    <citation type="journal article" date="2010" name="Cell">
        <title>The genome of Naegleria gruberi illuminates early eukaryotic versatility.</title>
        <authorList>
            <person name="Fritz-Laylin L.K."/>
            <person name="Prochnik S.E."/>
            <person name="Ginger M.L."/>
            <person name="Dacks J.B."/>
            <person name="Carpenter M.L."/>
            <person name="Field M.C."/>
            <person name="Kuo A."/>
            <person name="Paredez A."/>
            <person name="Chapman J."/>
            <person name="Pham J."/>
            <person name="Shu S."/>
            <person name="Neupane R."/>
            <person name="Cipriano M."/>
            <person name="Mancuso J."/>
            <person name="Tu H."/>
            <person name="Salamov A."/>
            <person name="Lindquist E."/>
            <person name="Shapiro H."/>
            <person name="Lucas S."/>
            <person name="Grigoriev I.V."/>
            <person name="Cande W.Z."/>
            <person name="Fulton C."/>
            <person name="Rokhsar D.S."/>
            <person name="Dawson S.C."/>
        </authorList>
    </citation>
    <scope>NUCLEOTIDE SEQUENCE [LARGE SCALE GENOMIC DNA]</scope>
    <source>
        <strain evidence="4 5">NEG-M</strain>
    </source>
</reference>
<feature type="region of interest" description="Disordered" evidence="1">
    <location>
        <begin position="1"/>
        <end position="98"/>
    </location>
</feature>
<feature type="compositionally biased region" description="Low complexity" evidence="1">
    <location>
        <begin position="1"/>
        <end position="11"/>
    </location>
</feature>
<dbReference type="Gene3D" id="1.10.167.10">
    <property type="entry name" value="Regulator of G-protein Signalling 4, domain 2"/>
    <property type="match status" value="1"/>
</dbReference>
<dbReference type="KEGG" id="ngr:NAEGRDRAFT_82318"/>
<dbReference type="AlphaFoldDB" id="D2W4H8"/>
<evidence type="ECO:0000313" key="5">
    <source>
        <dbReference type="Proteomes" id="UP000006671"/>
    </source>
</evidence>
<dbReference type="InterPro" id="IPR044926">
    <property type="entry name" value="RGS_subdomain_2"/>
</dbReference>
<organism evidence="5">
    <name type="scientific">Naegleria gruberi</name>
    <name type="common">Amoeba</name>
    <dbReference type="NCBI Taxonomy" id="5762"/>
    <lineage>
        <taxon>Eukaryota</taxon>
        <taxon>Discoba</taxon>
        <taxon>Heterolobosea</taxon>
        <taxon>Tetramitia</taxon>
        <taxon>Eutetramitia</taxon>
        <taxon>Vahlkampfiidae</taxon>
        <taxon>Naegleria</taxon>
    </lineage>
</organism>
<sequence length="557" mass="61794">MMNTTSPETSTSPPPIILSNSHDSNNIINTTNPTSIELASTSSSPPLQQQQQPTTQQQYQFTPPNTNTFITSNPNNPNKTNGGTSITGNINNNSNGKKQVTIQSGSAVNGNTKLGQSQVGFGQPSESGKSGSSFSQSKITLRTCCGVVELTSMKLACLLGMLVTVIGLLVLAGVAIAAFATASTKATDILIAVGKVTSLFESSNAVVLKHVYTGYVDEPSHSAVINEFKNKTADMKSTLLLIFKTVDDKSIQTLFNSTAIEASNMVVSLNNQALIMLKTQPEDSIEKISSDYFYSEKAIFQSGLDKLVAFIQNREKEKDSQVLGITLVQLIVIAISLFVIMPIIVFVFTYAINRDSLYLEKIRRANAIMLMDTMEDDGLRALFKVHCEKEKSIENYLLLEKIQYYRTLCERSIDLQMRLFGQENNALSDISSDISAESAQSSKKKKESPLEREYAEVEAKKYEVAFEIFTEFLEVTGDMAVNISHVLVDSVKDKLDKFNDKQIETLPEDMFNILEKETCLVMMDTHHRFKQSLAFQREMKIDKIKVDKLKKKKGNEF</sequence>
<dbReference type="GeneID" id="8856320"/>
<evidence type="ECO:0000313" key="4">
    <source>
        <dbReference type="EMBL" id="EFC36025.1"/>
    </source>
</evidence>
<evidence type="ECO:0000256" key="2">
    <source>
        <dbReference type="SAM" id="Phobius"/>
    </source>
</evidence>
<dbReference type="RefSeq" id="XP_002668769.1">
    <property type="nucleotide sequence ID" value="XM_002668723.1"/>
</dbReference>
<keyword evidence="2" id="KW-0812">Transmembrane</keyword>
<evidence type="ECO:0000256" key="1">
    <source>
        <dbReference type="SAM" id="MobiDB-lite"/>
    </source>
</evidence>
<dbReference type="VEuPathDB" id="AmoebaDB:NAEGRDRAFT_82318"/>
<keyword evidence="5" id="KW-1185">Reference proteome</keyword>